<protein>
    <submittedName>
        <fullName evidence="2">Helix-turn-helix domain-containing protein</fullName>
    </submittedName>
</protein>
<dbReference type="Proteomes" id="UP000464314">
    <property type="component" value="Chromosome"/>
</dbReference>
<dbReference type="EMBL" id="CP048000">
    <property type="protein sequence ID" value="QHQ63292.1"/>
    <property type="molecule type" value="Genomic_DNA"/>
</dbReference>
<evidence type="ECO:0000313" key="3">
    <source>
        <dbReference type="Proteomes" id="UP000464314"/>
    </source>
</evidence>
<accession>A0A6P1TSQ2</accession>
<organism evidence="2 3">
    <name type="scientific">Anaerocolumna sedimenticola</name>
    <dbReference type="NCBI Taxonomy" id="2696063"/>
    <lineage>
        <taxon>Bacteria</taxon>
        <taxon>Bacillati</taxon>
        <taxon>Bacillota</taxon>
        <taxon>Clostridia</taxon>
        <taxon>Lachnospirales</taxon>
        <taxon>Lachnospiraceae</taxon>
        <taxon>Anaerocolumna</taxon>
    </lineage>
</organism>
<evidence type="ECO:0000313" key="2">
    <source>
        <dbReference type="EMBL" id="QHQ63292.1"/>
    </source>
</evidence>
<feature type="domain" description="HTH cro/C1-type" evidence="1">
    <location>
        <begin position="1"/>
        <end position="54"/>
    </location>
</feature>
<proteinExistence type="predicted"/>
<dbReference type="KEGG" id="anr:Ana3638_23020"/>
<reference evidence="2 3" key="1">
    <citation type="submission" date="2020-01" db="EMBL/GenBank/DDBJ databases">
        <title>Genome analysis of Anaerocolumna sp. CBA3638.</title>
        <authorList>
            <person name="Kim J."/>
            <person name="Roh S.W."/>
        </authorList>
    </citation>
    <scope>NUCLEOTIDE SEQUENCE [LARGE SCALE GENOMIC DNA]</scope>
    <source>
        <strain evidence="2 3">CBA3638</strain>
    </source>
</reference>
<dbReference type="InterPro" id="IPR001387">
    <property type="entry name" value="Cro/C1-type_HTH"/>
</dbReference>
<name>A0A6P1TSQ2_9FIRM</name>
<gene>
    <name evidence="2" type="ORF">Ana3638_23020</name>
</gene>
<dbReference type="RefSeq" id="WP_161840114.1">
    <property type="nucleotide sequence ID" value="NZ_CP048000.1"/>
</dbReference>
<evidence type="ECO:0000259" key="1">
    <source>
        <dbReference type="Pfam" id="PF13443"/>
    </source>
</evidence>
<sequence>MEDNGISNKSELCECINISSRMVTKIFKGKSVIFAVIERISKELDCEISDAVKIKFNT</sequence>
<dbReference type="AlphaFoldDB" id="A0A6P1TSQ2"/>
<dbReference type="Pfam" id="PF13443">
    <property type="entry name" value="HTH_26"/>
    <property type="match status" value="1"/>
</dbReference>
<keyword evidence="3" id="KW-1185">Reference proteome</keyword>